<evidence type="ECO:0000313" key="1">
    <source>
        <dbReference type="EMBL" id="KAF9670187.1"/>
    </source>
</evidence>
<protein>
    <submittedName>
        <fullName evidence="1">Uncharacterized protein</fullName>
    </submittedName>
</protein>
<keyword evidence="2" id="KW-1185">Reference proteome</keyword>
<dbReference type="Proteomes" id="UP000657918">
    <property type="component" value="Unassembled WGS sequence"/>
</dbReference>
<accession>A0A835JFE3</accession>
<name>A0A835JFE3_9ROSI</name>
<comment type="caution">
    <text evidence="1">The sequence shown here is derived from an EMBL/GenBank/DDBJ whole genome shotgun (WGS) entry which is preliminary data.</text>
</comment>
<reference evidence="1 2" key="1">
    <citation type="submission" date="2020-10" db="EMBL/GenBank/DDBJ databases">
        <title>Plant Genome Project.</title>
        <authorList>
            <person name="Zhang R.-G."/>
        </authorList>
    </citation>
    <scope>NUCLEOTIDE SEQUENCE [LARGE SCALE GENOMIC DNA]</scope>
    <source>
        <strain evidence="1">FAFU-HL-1</strain>
        <tissue evidence="1">Leaf</tissue>
    </source>
</reference>
<dbReference type="AlphaFoldDB" id="A0A835JFE3"/>
<gene>
    <name evidence="1" type="ORF">SADUNF_Sadunf13G0042400</name>
</gene>
<proteinExistence type="predicted"/>
<organism evidence="1 2">
    <name type="scientific">Salix dunnii</name>
    <dbReference type="NCBI Taxonomy" id="1413687"/>
    <lineage>
        <taxon>Eukaryota</taxon>
        <taxon>Viridiplantae</taxon>
        <taxon>Streptophyta</taxon>
        <taxon>Embryophyta</taxon>
        <taxon>Tracheophyta</taxon>
        <taxon>Spermatophyta</taxon>
        <taxon>Magnoliopsida</taxon>
        <taxon>eudicotyledons</taxon>
        <taxon>Gunneridae</taxon>
        <taxon>Pentapetalae</taxon>
        <taxon>rosids</taxon>
        <taxon>fabids</taxon>
        <taxon>Malpighiales</taxon>
        <taxon>Salicaceae</taxon>
        <taxon>Saliceae</taxon>
        <taxon>Salix</taxon>
    </lineage>
</organism>
<evidence type="ECO:0000313" key="2">
    <source>
        <dbReference type="Proteomes" id="UP000657918"/>
    </source>
</evidence>
<sequence>MDKKQFCVFQCPSPAIKFCNNELWTEQEFPCGIVKSPKKTSFEDMAIDEYGFLNGQIKKHKKLKDLTKKK</sequence>
<dbReference type="EMBL" id="JADGMS010000013">
    <property type="protein sequence ID" value="KAF9670187.1"/>
    <property type="molecule type" value="Genomic_DNA"/>
</dbReference>